<reference evidence="6 7" key="1">
    <citation type="submission" date="2014-04" db="EMBL/GenBank/DDBJ databases">
        <title>Genome evolution of avian class.</title>
        <authorList>
            <person name="Zhang G."/>
            <person name="Li C."/>
        </authorList>
    </citation>
    <scope>NUCLEOTIDE SEQUENCE [LARGE SCALE GENOMIC DNA]</scope>
    <source>
        <strain evidence="6">BGI_N310</strain>
    </source>
</reference>
<keyword evidence="6" id="KW-0808">Transferase</keyword>
<keyword evidence="7" id="KW-1185">Reference proteome</keyword>
<feature type="non-terminal residue" evidence="6">
    <location>
        <position position="77"/>
    </location>
</feature>
<organism evidence="6 7">
    <name type="scientific">Acanthisitta chloris</name>
    <name type="common">rifleman</name>
    <dbReference type="NCBI Taxonomy" id="57068"/>
    <lineage>
        <taxon>Eukaryota</taxon>
        <taxon>Metazoa</taxon>
        <taxon>Chordata</taxon>
        <taxon>Craniata</taxon>
        <taxon>Vertebrata</taxon>
        <taxon>Euteleostomi</taxon>
        <taxon>Archelosauria</taxon>
        <taxon>Archosauria</taxon>
        <taxon>Dinosauria</taxon>
        <taxon>Saurischia</taxon>
        <taxon>Theropoda</taxon>
        <taxon>Coelurosauria</taxon>
        <taxon>Aves</taxon>
        <taxon>Neognathae</taxon>
        <taxon>Neoaves</taxon>
        <taxon>Telluraves</taxon>
        <taxon>Australaves</taxon>
        <taxon>Passeriformes</taxon>
        <taxon>Acanthisittidae</taxon>
        <taxon>Acanthisitta</taxon>
    </lineage>
</organism>
<dbReference type="InterPro" id="IPR051931">
    <property type="entry name" value="PAK3-like"/>
</dbReference>
<feature type="non-terminal residue" evidence="6">
    <location>
        <position position="1"/>
    </location>
</feature>
<dbReference type="PANTHER" id="PTHR45832:SF22">
    <property type="entry name" value="SERINE_THREONINE-PROTEIN KINASE SAMKA-RELATED"/>
    <property type="match status" value="1"/>
</dbReference>
<gene>
    <name evidence="6" type="ORF">N310_00856</name>
</gene>
<evidence type="ECO:0000313" key="6">
    <source>
        <dbReference type="EMBL" id="KFP71908.1"/>
    </source>
</evidence>
<dbReference type="EC" id="2.7.11.1" evidence="2"/>
<comment type="similarity">
    <text evidence="1">Belongs to the protein kinase superfamily. STE Ser/Thr protein kinase family. STE20 subfamily.</text>
</comment>
<dbReference type="GO" id="GO:0004674">
    <property type="term" value="F:protein serine/threonine kinase activity"/>
    <property type="evidence" value="ECO:0007669"/>
    <property type="project" value="UniProtKB-EC"/>
</dbReference>
<dbReference type="PROSITE" id="PS50011">
    <property type="entry name" value="PROTEIN_KINASE_DOM"/>
    <property type="match status" value="1"/>
</dbReference>
<evidence type="ECO:0000256" key="2">
    <source>
        <dbReference type="ARBA" id="ARBA00012513"/>
    </source>
</evidence>
<evidence type="ECO:0000256" key="1">
    <source>
        <dbReference type="ARBA" id="ARBA00008874"/>
    </source>
</evidence>
<dbReference type="Pfam" id="PF00069">
    <property type="entry name" value="Pkinase"/>
    <property type="match status" value="1"/>
</dbReference>
<dbReference type="SUPFAM" id="SSF56112">
    <property type="entry name" value="Protein kinase-like (PK-like)"/>
    <property type="match status" value="1"/>
</dbReference>
<name>A0A091MG09_9PASS</name>
<dbReference type="AlphaFoldDB" id="A0A091MG09"/>
<keyword evidence="6" id="KW-0418">Kinase</keyword>
<keyword evidence="3" id="KW-0547">Nucleotide-binding</keyword>
<dbReference type="Gene3D" id="3.30.200.20">
    <property type="entry name" value="Phosphorylase Kinase, domain 1"/>
    <property type="match status" value="1"/>
</dbReference>
<evidence type="ECO:0000259" key="5">
    <source>
        <dbReference type="PROSITE" id="PS50011"/>
    </source>
</evidence>
<dbReference type="InterPro" id="IPR000719">
    <property type="entry name" value="Prot_kinase_dom"/>
</dbReference>
<proteinExistence type="inferred from homology"/>
<evidence type="ECO:0000313" key="7">
    <source>
        <dbReference type="Proteomes" id="UP000053537"/>
    </source>
</evidence>
<feature type="domain" description="Protein kinase" evidence="5">
    <location>
        <begin position="1"/>
        <end position="77"/>
    </location>
</feature>
<dbReference type="InterPro" id="IPR011009">
    <property type="entry name" value="Kinase-like_dom_sf"/>
</dbReference>
<evidence type="ECO:0000256" key="3">
    <source>
        <dbReference type="ARBA" id="ARBA00022741"/>
    </source>
</evidence>
<keyword evidence="4" id="KW-0067">ATP-binding</keyword>
<dbReference type="PANTHER" id="PTHR45832">
    <property type="entry name" value="SERINE/THREONINE-PROTEIN KINASE SAMKA-RELATED-RELATED"/>
    <property type="match status" value="1"/>
</dbReference>
<sequence>VAIKKMKIQNELSEEGAATEIRVLRDNQNPNIVPYLDSYLVDAELWLVMQFMDGGSLFDVISAVYMEEGQIAAVCQQ</sequence>
<dbReference type="EMBL" id="KK824356">
    <property type="protein sequence ID" value="KFP71908.1"/>
    <property type="molecule type" value="Genomic_DNA"/>
</dbReference>
<accession>A0A091MG09</accession>
<dbReference type="GO" id="GO:0005524">
    <property type="term" value="F:ATP binding"/>
    <property type="evidence" value="ECO:0007669"/>
    <property type="project" value="UniProtKB-KW"/>
</dbReference>
<evidence type="ECO:0000256" key="4">
    <source>
        <dbReference type="ARBA" id="ARBA00022840"/>
    </source>
</evidence>
<dbReference type="Proteomes" id="UP000053537">
    <property type="component" value="Unassembled WGS sequence"/>
</dbReference>
<protein>
    <recommendedName>
        <fullName evidence="2">non-specific serine/threonine protein kinase</fullName>
        <ecNumber evidence="2">2.7.11.1</ecNumber>
    </recommendedName>
</protein>